<sequence length="625" mass="69563">MLRGRALLQRHGRGFFTWAPSEAFLSSWTKNQTLREWVTDRINLFQPARVHLCDGSDEEHRLLLKHMVQTGMLIKLDEKLRPGSYLARSDKSDVARVEDRTFICSDSEGDAGPTNNWIDPLIAQRNMNELFASAMQGRTMYVVPFSMGPIGSPISQIGVQITDSPYVVASMRIMTRMGKAALDALGEDGFFVPCMHSVGKPIVRGVEDAPWPCVPDQSQKWIMHFPEQRRIWSYGSGYGGNALLGKKCFALRIASAMARDEGWLAEHMLIVGITNPKGVKKYFAAAFPSACGKTNLAMMEPRVPGWKVECVGDDIAWMKIGPDGRLYAINPEAGFFGVAPGTSMDSNPNAMKSLDKNVIFTNCAVTPDNDVWWEGMTREPPQKALTWMRTEWFPGCGATAAHPNARFTVSASQCPVIDPKYDDPNGVPISGIIFGGRRSSNIPLVFQARDWHHGTFVGAVMTSETTAAAAGKRGVLRADPFAMMPFCGYNMGDYFEHWLSFTEMTSEAKLPKIFHVNWFRKSPQGKFMWPGFGDNIRVLEWIFNRCDAENDDDTTDTPVGLVPKPGAINTQGLDISSATMDELLHVDNAAFRQEAQKYREFLSQFKDRLPSSLVSNLDKLQGSVK</sequence>
<reference evidence="16 18" key="2">
    <citation type="submission" date="2018-03" db="EMBL/GenBank/DDBJ databases">
        <authorList>
            <person name="Fogelqvist J."/>
        </authorList>
    </citation>
    <scope>NUCLEOTIDE SEQUENCE [LARGE SCALE GENOMIC DNA]</scope>
</reference>
<keyword evidence="10" id="KW-0342">GTP-binding</keyword>
<evidence type="ECO:0000256" key="12">
    <source>
        <dbReference type="ARBA" id="ARBA00023239"/>
    </source>
</evidence>
<dbReference type="GO" id="GO:0019543">
    <property type="term" value="P:propionate catabolic process"/>
    <property type="evidence" value="ECO:0007669"/>
    <property type="project" value="TreeGrafter"/>
</dbReference>
<evidence type="ECO:0000256" key="2">
    <source>
        <dbReference type="ARBA" id="ARBA00004742"/>
    </source>
</evidence>
<dbReference type="Gene3D" id="2.170.8.10">
    <property type="entry name" value="Phosphoenolpyruvate Carboxykinase, domain 2"/>
    <property type="match status" value="1"/>
</dbReference>
<name>A0A0G4IRR5_PLABS</name>
<dbReference type="Pfam" id="PF00821">
    <property type="entry name" value="PEPCK_GTP"/>
    <property type="match status" value="1"/>
</dbReference>
<feature type="domain" description="Phosphoenolpyruvate carboxykinase GTP-utilising N-terminal" evidence="14">
    <location>
        <begin position="36"/>
        <end position="259"/>
    </location>
</feature>
<evidence type="ECO:0000256" key="6">
    <source>
        <dbReference type="ARBA" id="ARBA00022432"/>
    </source>
</evidence>
<dbReference type="HAMAP" id="MF_00452">
    <property type="entry name" value="PEPCK_GTP"/>
    <property type="match status" value="1"/>
</dbReference>
<feature type="domain" description="Phosphoenolpyruvate carboxykinase C-terminal P-loop" evidence="13">
    <location>
        <begin position="263"/>
        <end position="621"/>
    </location>
</feature>
<evidence type="ECO:0000256" key="1">
    <source>
        <dbReference type="ARBA" id="ARBA00001936"/>
    </source>
</evidence>
<evidence type="ECO:0000256" key="9">
    <source>
        <dbReference type="ARBA" id="ARBA00022793"/>
    </source>
</evidence>
<comment type="cofactor">
    <cofactor evidence="1">
        <name>Mn(2+)</name>
        <dbReference type="ChEBI" id="CHEBI:29035"/>
    </cofactor>
</comment>
<dbReference type="GO" id="GO:0005525">
    <property type="term" value="F:GTP binding"/>
    <property type="evidence" value="ECO:0007669"/>
    <property type="project" value="UniProtKB-KW"/>
</dbReference>
<evidence type="ECO:0000313" key="15">
    <source>
        <dbReference type="EMBL" id="CEO97960.1"/>
    </source>
</evidence>
<dbReference type="GO" id="GO:0006094">
    <property type="term" value="P:gluconeogenesis"/>
    <property type="evidence" value="ECO:0007669"/>
    <property type="project" value="UniProtKB-KW"/>
</dbReference>
<evidence type="ECO:0000256" key="8">
    <source>
        <dbReference type="ARBA" id="ARBA00022741"/>
    </source>
</evidence>
<protein>
    <recommendedName>
        <fullName evidence="5">phosphoenolpyruvate carboxykinase (GTP)</fullName>
        <ecNumber evidence="5">4.1.1.32</ecNumber>
    </recommendedName>
</protein>
<comment type="subunit">
    <text evidence="4">Monomer.</text>
</comment>
<dbReference type="AlphaFoldDB" id="A0A0G4IRR5"/>
<keyword evidence="11" id="KW-0464">Manganese</keyword>
<keyword evidence="8" id="KW-0547">Nucleotide-binding</keyword>
<evidence type="ECO:0000259" key="13">
    <source>
        <dbReference type="Pfam" id="PF00821"/>
    </source>
</evidence>
<dbReference type="Pfam" id="PF17297">
    <property type="entry name" value="PEPCK_N"/>
    <property type="match status" value="1"/>
</dbReference>
<dbReference type="Proteomes" id="UP000039324">
    <property type="component" value="Unassembled WGS sequence"/>
</dbReference>
<dbReference type="GO" id="GO:0042594">
    <property type="term" value="P:response to starvation"/>
    <property type="evidence" value="ECO:0007669"/>
    <property type="project" value="TreeGrafter"/>
</dbReference>
<dbReference type="NCBIfam" id="NF003253">
    <property type="entry name" value="PRK04210.1"/>
    <property type="match status" value="1"/>
</dbReference>
<keyword evidence="7" id="KW-0479">Metal-binding</keyword>
<gene>
    <name evidence="15" type="ORF">PBRA_006074</name>
    <name evidence="16" type="ORF">PLBR_LOCUS5387</name>
</gene>
<geneLocation type="mitochondrion" evidence="16"/>
<dbReference type="EMBL" id="OVEO01000009">
    <property type="protein sequence ID" value="SPQ98172.1"/>
    <property type="molecule type" value="Genomic_DNA"/>
</dbReference>
<evidence type="ECO:0000256" key="10">
    <source>
        <dbReference type="ARBA" id="ARBA00023134"/>
    </source>
</evidence>
<evidence type="ECO:0000256" key="5">
    <source>
        <dbReference type="ARBA" id="ARBA00012306"/>
    </source>
</evidence>
<keyword evidence="9" id="KW-0210">Decarboxylase</keyword>
<evidence type="ECO:0000256" key="3">
    <source>
        <dbReference type="ARBA" id="ARBA00005796"/>
    </source>
</evidence>
<dbReference type="SUPFAM" id="SSF68923">
    <property type="entry name" value="PEP carboxykinase N-terminal domain"/>
    <property type="match status" value="1"/>
</dbReference>
<dbReference type="InterPro" id="IPR035078">
    <property type="entry name" value="PEP_carboxykinase_GTP_N"/>
</dbReference>
<dbReference type="OMA" id="GPTNNWV"/>
<keyword evidence="6" id="KW-0312">Gluconeogenesis</keyword>
<dbReference type="PANTHER" id="PTHR11561">
    <property type="entry name" value="PHOSPHOENOLPYRUVATE CARBOXYKINASE"/>
    <property type="match status" value="1"/>
</dbReference>
<dbReference type="OrthoDB" id="5841594at2759"/>
<dbReference type="GO" id="GO:0071333">
    <property type="term" value="P:cellular response to glucose stimulus"/>
    <property type="evidence" value="ECO:0007669"/>
    <property type="project" value="TreeGrafter"/>
</dbReference>
<evidence type="ECO:0000256" key="4">
    <source>
        <dbReference type="ARBA" id="ARBA00011245"/>
    </source>
</evidence>
<dbReference type="GO" id="GO:0004613">
    <property type="term" value="F:phosphoenolpyruvate carboxykinase (GTP) activity"/>
    <property type="evidence" value="ECO:0007669"/>
    <property type="project" value="UniProtKB-EC"/>
</dbReference>
<dbReference type="GO" id="GO:0006107">
    <property type="term" value="P:oxaloacetate metabolic process"/>
    <property type="evidence" value="ECO:0007669"/>
    <property type="project" value="TreeGrafter"/>
</dbReference>
<dbReference type="InterPro" id="IPR008209">
    <property type="entry name" value="PEP_carboxykinase_GTP"/>
</dbReference>
<dbReference type="PANTHER" id="PTHR11561:SF0">
    <property type="entry name" value="PHOSPHOENOLPYRUVATE CARBOXYKINASE [GTP]-RELATED"/>
    <property type="match status" value="1"/>
</dbReference>
<dbReference type="Proteomes" id="UP000290189">
    <property type="component" value="Unassembled WGS sequence"/>
</dbReference>
<proteinExistence type="inferred from homology"/>
<keyword evidence="17" id="KW-1185">Reference proteome</keyword>
<accession>A0A0G4IRR5</accession>
<keyword evidence="16" id="KW-0496">Mitochondrion</keyword>
<dbReference type="SUPFAM" id="SSF53795">
    <property type="entry name" value="PEP carboxykinase-like"/>
    <property type="match status" value="1"/>
</dbReference>
<comment type="pathway">
    <text evidence="2">Carbohydrate biosynthesis; gluconeogenesis.</text>
</comment>
<dbReference type="Gene3D" id="3.90.228.20">
    <property type="match status" value="1"/>
</dbReference>
<keyword evidence="12" id="KW-0456">Lyase</keyword>
<dbReference type="InterPro" id="IPR035077">
    <property type="entry name" value="PEP_carboxykinase_GTP_C"/>
</dbReference>
<evidence type="ECO:0000313" key="17">
    <source>
        <dbReference type="Proteomes" id="UP000039324"/>
    </source>
</evidence>
<evidence type="ECO:0000256" key="7">
    <source>
        <dbReference type="ARBA" id="ARBA00022723"/>
    </source>
</evidence>
<dbReference type="PIRSF" id="PIRSF001348">
    <property type="entry name" value="PEP_carboxykinase_GTP"/>
    <property type="match status" value="1"/>
</dbReference>
<dbReference type="PROSITE" id="PS00505">
    <property type="entry name" value="PEPCK_GTP"/>
    <property type="match status" value="1"/>
</dbReference>
<evidence type="ECO:0000256" key="11">
    <source>
        <dbReference type="ARBA" id="ARBA00023211"/>
    </source>
</evidence>
<dbReference type="FunFam" id="3.40.449.10:FF:000005">
    <property type="entry name" value="Phosphoenolpyruvate carboxykinase [GTP]"/>
    <property type="match status" value="1"/>
</dbReference>
<dbReference type="GO" id="GO:0033993">
    <property type="term" value="P:response to lipid"/>
    <property type="evidence" value="ECO:0007669"/>
    <property type="project" value="TreeGrafter"/>
</dbReference>
<dbReference type="Gene3D" id="3.40.449.10">
    <property type="entry name" value="Phosphoenolpyruvate Carboxykinase, domain 1"/>
    <property type="match status" value="1"/>
</dbReference>
<evidence type="ECO:0000313" key="16">
    <source>
        <dbReference type="EMBL" id="SPQ98172.1"/>
    </source>
</evidence>
<dbReference type="GO" id="GO:0030145">
    <property type="term" value="F:manganese ion binding"/>
    <property type="evidence" value="ECO:0007669"/>
    <property type="project" value="TreeGrafter"/>
</dbReference>
<dbReference type="GO" id="GO:0046327">
    <property type="term" value="P:glycerol biosynthetic process from pyruvate"/>
    <property type="evidence" value="ECO:0007669"/>
    <property type="project" value="TreeGrafter"/>
</dbReference>
<reference evidence="15 17" key="1">
    <citation type="submission" date="2015-02" db="EMBL/GenBank/DDBJ databases">
        <authorList>
            <person name="Chooi Y.-H."/>
        </authorList>
    </citation>
    <scope>NUCLEOTIDE SEQUENCE [LARGE SCALE GENOMIC DNA]</scope>
    <source>
        <strain evidence="15">E3</strain>
    </source>
</reference>
<organism evidence="15 17">
    <name type="scientific">Plasmodiophora brassicae</name>
    <name type="common">Clubroot disease agent</name>
    <dbReference type="NCBI Taxonomy" id="37360"/>
    <lineage>
        <taxon>Eukaryota</taxon>
        <taxon>Sar</taxon>
        <taxon>Rhizaria</taxon>
        <taxon>Endomyxa</taxon>
        <taxon>Phytomyxea</taxon>
        <taxon>Plasmodiophorida</taxon>
        <taxon>Plasmodiophoridae</taxon>
        <taxon>Plasmodiophora</taxon>
    </lineage>
</organism>
<evidence type="ECO:0000259" key="14">
    <source>
        <dbReference type="Pfam" id="PF17297"/>
    </source>
</evidence>
<dbReference type="EC" id="4.1.1.32" evidence="5"/>
<dbReference type="GO" id="GO:0005829">
    <property type="term" value="C:cytosol"/>
    <property type="evidence" value="ECO:0007669"/>
    <property type="project" value="TreeGrafter"/>
</dbReference>
<dbReference type="InterPro" id="IPR018091">
    <property type="entry name" value="PEP_carboxykin_GTP_CS"/>
</dbReference>
<dbReference type="EMBL" id="CDSF01000081">
    <property type="protein sequence ID" value="CEO97960.1"/>
    <property type="molecule type" value="Genomic_DNA"/>
</dbReference>
<dbReference type="CDD" id="cd00819">
    <property type="entry name" value="PEPCK_GTP"/>
    <property type="match status" value="1"/>
</dbReference>
<evidence type="ECO:0000313" key="18">
    <source>
        <dbReference type="Proteomes" id="UP000290189"/>
    </source>
</evidence>
<comment type="similarity">
    <text evidence="3">Belongs to the phosphoenolpyruvate carboxykinase [GTP] family.</text>
</comment>
<dbReference type="InterPro" id="IPR013035">
    <property type="entry name" value="PEP_carboxykinase_C"/>
</dbReference>
<dbReference type="InterPro" id="IPR008210">
    <property type="entry name" value="PEP_carboxykinase_N"/>
</dbReference>
<dbReference type="STRING" id="37360.A0A0G4IRR5"/>